<evidence type="ECO:0000313" key="3">
    <source>
        <dbReference type="Proteomes" id="UP000821837"/>
    </source>
</evidence>
<feature type="region of interest" description="Disordered" evidence="1">
    <location>
        <begin position="22"/>
        <end position="57"/>
    </location>
</feature>
<keyword evidence="3" id="KW-1185">Reference proteome</keyword>
<dbReference type="Proteomes" id="UP000821837">
    <property type="component" value="Chromosome 1"/>
</dbReference>
<evidence type="ECO:0000256" key="1">
    <source>
        <dbReference type="SAM" id="MobiDB-lite"/>
    </source>
</evidence>
<protein>
    <submittedName>
        <fullName evidence="2">Uncharacterized protein</fullName>
    </submittedName>
</protein>
<dbReference type="EMBL" id="JABSTV010001245">
    <property type="protein sequence ID" value="KAH7981724.1"/>
    <property type="molecule type" value="Genomic_DNA"/>
</dbReference>
<comment type="caution">
    <text evidence="2">The sequence shown here is derived from an EMBL/GenBank/DDBJ whole genome shotgun (WGS) entry which is preliminary data.</text>
</comment>
<organism evidence="2 3">
    <name type="scientific">Rhipicephalus sanguineus</name>
    <name type="common">Brown dog tick</name>
    <name type="synonym">Ixodes sanguineus</name>
    <dbReference type="NCBI Taxonomy" id="34632"/>
    <lineage>
        <taxon>Eukaryota</taxon>
        <taxon>Metazoa</taxon>
        <taxon>Ecdysozoa</taxon>
        <taxon>Arthropoda</taxon>
        <taxon>Chelicerata</taxon>
        <taxon>Arachnida</taxon>
        <taxon>Acari</taxon>
        <taxon>Parasitiformes</taxon>
        <taxon>Ixodida</taxon>
        <taxon>Ixodoidea</taxon>
        <taxon>Ixodidae</taxon>
        <taxon>Rhipicephalinae</taxon>
        <taxon>Rhipicephalus</taxon>
        <taxon>Rhipicephalus</taxon>
    </lineage>
</organism>
<evidence type="ECO:0000313" key="2">
    <source>
        <dbReference type="EMBL" id="KAH7981724.1"/>
    </source>
</evidence>
<accession>A0A9D4T6D9</accession>
<name>A0A9D4T6D9_RHISA</name>
<gene>
    <name evidence="2" type="ORF">HPB52_000970</name>
</gene>
<reference evidence="2" key="2">
    <citation type="submission" date="2021-09" db="EMBL/GenBank/DDBJ databases">
        <authorList>
            <person name="Jia N."/>
            <person name="Wang J."/>
            <person name="Shi W."/>
            <person name="Du L."/>
            <person name="Sun Y."/>
            <person name="Zhan W."/>
            <person name="Jiang J."/>
            <person name="Wang Q."/>
            <person name="Zhang B."/>
            <person name="Ji P."/>
            <person name="Sakyi L.B."/>
            <person name="Cui X."/>
            <person name="Yuan T."/>
            <person name="Jiang B."/>
            <person name="Yang W."/>
            <person name="Lam T.T.-Y."/>
            <person name="Chang Q."/>
            <person name="Ding S."/>
            <person name="Wang X."/>
            <person name="Zhu J."/>
            <person name="Ruan X."/>
            <person name="Zhao L."/>
            <person name="Wei J."/>
            <person name="Que T."/>
            <person name="Du C."/>
            <person name="Cheng J."/>
            <person name="Dai P."/>
            <person name="Han X."/>
            <person name="Huang E."/>
            <person name="Gao Y."/>
            <person name="Liu J."/>
            <person name="Shao H."/>
            <person name="Ye R."/>
            <person name="Li L."/>
            <person name="Wei W."/>
            <person name="Wang X."/>
            <person name="Wang C."/>
            <person name="Huo Q."/>
            <person name="Li W."/>
            <person name="Guo W."/>
            <person name="Chen H."/>
            <person name="Chen S."/>
            <person name="Zhou L."/>
            <person name="Zhou L."/>
            <person name="Ni X."/>
            <person name="Tian J."/>
            <person name="Zhou Y."/>
            <person name="Sheng Y."/>
            <person name="Liu T."/>
            <person name="Pan Y."/>
            <person name="Xia L."/>
            <person name="Li J."/>
            <person name="Zhao F."/>
            <person name="Cao W."/>
        </authorList>
    </citation>
    <scope>NUCLEOTIDE SEQUENCE</scope>
    <source>
        <strain evidence="2">Rsan-2018</strain>
        <tissue evidence="2">Larvae</tissue>
    </source>
</reference>
<sequence>MFTLADTAAPMVAPATDVEIIDTAGGPDKDASLSFCFSSPPDKDEEPADTEPRQVPTMVQTRQCLRLLRNEVECKGSDQGLMQCLVKVEQGLLAPATT</sequence>
<dbReference type="AlphaFoldDB" id="A0A9D4T6D9"/>
<reference evidence="2" key="1">
    <citation type="journal article" date="2020" name="Cell">
        <title>Large-Scale Comparative Analyses of Tick Genomes Elucidate Their Genetic Diversity and Vector Capacities.</title>
        <authorList>
            <consortium name="Tick Genome and Microbiome Consortium (TIGMIC)"/>
            <person name="Jia N."/>
            <person name="Wang J."/>
            <person name="Shi W."/>
            <person name="Du L."/>
            <person name="Sun Y."/>
            <person name="Zhan W."/>
            <person name="Jiang J.F."/>
            <person name="Wang Q."/>
            <person name="Zhang B."/>
            <person name="Ji P."/>
            <person name="Bell-Sakyi L."/>
            <person name="Cui X.M."/>
            <person name="Yuan T.T."/>
            <person name="Jiang B.G."/>
            <person name="Yang W.F."/>
            <person name="Lam T.T."/>
            <person name="Chang Q.C."/>
            <person name="Ding S.J."/>
            <person name="Wang X.J."/>
            <person name="Zhu J.G."/>
            <person name="Ruan X.D."/>
            <person name="Zhao L."/>
            <person name="Wei J.T."/>
            <person name="Ye R.Z."/>
            <person name="Que T.C."/>
            <person name="Du C.H."/>
            <person name="Zhou Y.H."/>
            <person name="Cheng J.X."/>
            <person name="Dai P.F."/>
            <person name="Guo W.B."/>
            <person name="Han X.H."/>
            <person name="Huang E.J."/>
            <person name="Li L.F."/>
            <person name="Wei W."/>
            <person name="Gao Y.C."/>
            <person name="Liu J.Z."/>
            <person name="Shao H.Z."/>
            <person name="Wang X."/>
            <person name="Wang C.C."/>
            <person name="Yang T.C."/>
            <person name="Huo Q.B."/>
            <person name="Li W."/>
            <person name="Chen H.Y."/>
            <person name="Chen S.E."/>
            <person name="Zhou L.G."/>
            <person name="Ni X.B."/>
            <person name="Tian J.H."/>
            <person name="Sheng Y."/>
            <person name="Liu T."/>
            <person name="Pan Y.S."/>
            <person name="Xia L.Y."/>
            <person name="Li J."/>
            <person name="Zhao F."/>
            <person name="Cao W.C."/>
        </authorList>
    </citation>
    <scope>NUCLEOTIDE SEQUENCE</scope>
    <source>
        <strain evidence="2">Rsan-2018</strain>
    </source>
</reference>
<proteinExistence type="predicted"/>